<dbReference type="Pfam" id="PF13377">
    <property type="entry name" value="Peripla_BP_3"/>
    <property type="match status" value="1"/>
</dbReference>
<dbReference type="Gene3D" id="1.10.260.40">
    <property type="entry name" value="lambda repressor-like DNA-binding domains"/>
    <property type="match status" value="1"/>
</dbReference>
<dbReference type="InterPro" id="IPR000843">
    <property type="entry name" value="HTH_LacI"/>
</dbReference>
<dbReference type="Pfam" id="PF00356">
    <property type="entry name" value="LacI"/>
    <property type="match status" value="1"/>
</dbReference>
<evidence type="ECO:0000313" key="6">
    <source>
        <dbReference type="Proteomes" id="UP001209854"/>
    </source>
</evidence>
<evidence type="ECO:0000313" key="5">
    <source>
        <dbReference type="EMBL" id="MCW7554472.1"/>
    </source>
</evidence>
<dbReference type="InterPro" id="IPR028082">
    <property type="entry name" value="Peripla_BP_I"/>
</dbReference>
<proteinExistence type="predicted"/>
<dbReference type="Proteomes" id="UP001209854">
    <property type="component" value="Unassembled WGS sequence"/>
</dbReference>
<dbReference type="EMBL" id="JAPFCC010000001">
    <property type="protein sequence ID" value="MCW7554472.1"/>
    <property type="molecule type" value="Genomic_DNA"/>
</dbReference>
<evidence type="ECO:0000259" key="4">
    <source>
        <dbReference type="PROSITE" id="PS50932"/>
    </source>
</evidence>
<evidence type="ECO:0000256" key="1">
    <source>
        <dbReference type="ARBA" id="ARBA00023015"/>
    </source>
</evidence>
<dbReference type="PANTHER" id="PTHR30146:SF131">
    <property type="entry name" value="LACI FAMILY DNA-BINDING TRANSCRIPTIONAL REGULATOR"/>
    <property type="match status" value="1"/>
</dbReference>
<dbReference type="Gene3D" id="3.40.50.2300">
    <property type="match status" value="2"/>
</dbReference>
<keyword evidence="1" id="KW-0805">Transcription regulation</keyword>
<dbReference type="SUPFAM" id="SSF53822">
    <property type="entry name" value="Periplasmic binding protein-like I"/>
    <property type="match status" value="1"/>
</dbReference>
<evidence type="ECO:0000256" key="2">
    <source>
        <dbReference type="ARBA" id="ARBA00023125"/>
    </source>
</evidence>
<dbReference type="PRINTS" id="PR00036">
    <property type="entry name" value="HTHLACI"/>
</dbReference>
<dbReference type="InterPro" id="IPR010982">
    <property type="entry name" value="Lambda_DNA-bd_dom_sf"/>
</dbReference>
<comment type="caution">
    <text evidence="5">The sequence shown here is derived from an EMBL/GenBank/DDBJ whole genome shotgun (WGS) entry which is preliminary data.</text>
</comment>
<dbReference type="SUPFAM" id="SSF47413">
    <property type="entry name" value="lambda repressor-like DNA-binding domains"/>
    <property type="match status" value="1"/>
</dbReference>
<dbReference type="PROSITE" id="PS50932">
    <property type="entry name" value="HTH_LACI_2"/>
    <property type="match status" value="1"/>
</dbReference>
<sequence>MSSINDVAKLAGVSTATVSRVLNDTGQCSPRTQQKVIAAVKELNYQPNILARSLAKASSDNVGLMVNSYRGSFFAALVSQLQESFENQNKFLLTCRASSSRESELQAISRLKSMSCAALVLHSRALTDEDLLQLAEDKVHFALIDRFVPGLEDRCVTFKHRKSARLAVEHLYKKGHRKIACLSGTMERHSARERYAGYAEAVEEFELEDIHIGYGHYNQDGGYKAAEKLFSRRSDVTAIFTCSEQMCVGAYEYFHHAGLRVPDDISVVSIDSVDVCQILSPKVTTVTFPIEDMAIETQELVCRMMDGKPAIKPAVFTPNIKIFHSVKTL</sequence>
<accession>A0ABT3MYL5</accession>
<keyword evidence="2" id="KW-0238">DNA-binding</keyword>
<dbReference type="RefSeq" id="WP_262564227.1">
    <property type="nucleotide sequence ID" value="NZ_JAPFCC010000001.1"/>
</dbReference>
<dbReference type="InterPro" id="IPR046335">
    <property type="entry name" value="LacI/GalR-like_sensor"/>
</dbReference>
<dbReference type="PANTHER" id="PTHR30146">
    <property type="entry name" value="LACI-RELATED TRANSCRIPTIONAL REPRESSOR"/>
    <property type="match status" value="1"/>
</dbReference>
<feature type="domain" description="HTH lacI-type" evidence="4">
    <location>
        <begin position="2"/>
        <end position="56"/>
    </location>
</feature>
<evidence type="ECO:0000256" key="3">
    <source>
        <dbReference type="ARBA" id="ARBA00023163"/>
    </source>
</evidence>
<organism evidence="5 6">
    <name type="scientific">Endozoicomonas gorgoniicola</name>
    <dbReference type="NCBI Taxonomy" id="1234144"/>
    <lineage>
        <taxon>Bacteria</taxon>
        <taxon>Pseudomonadati</taxon>
        <taxon>Pseudomonadota</taxon>
        <taxon>Gammaproteobacteria</taxon>
        <taxon>Oceanospirillales</taxon>
        <taxon>Endozoicomonadaceae</taxon>
        <taxon>Endozoicomonas</taxon>
    </lineage>
</organism>
<protein>
    <submittedName>
        <fullName evidence="5">LacI family transcriptional regulator</fullName>
    </submittedName>
</protein>
<dbReference type="CDD" id="cd01392">
    <property type="entry name" value="HTH_LacI"/>
    <property type="match status" value="1"/>
</dbReference>
<name>A0ABT3MYL5_9GAMM</name>
<reference evidence="5 6" key="1">
    <citation type="submission" date="2022-10" db="EMBL/GenBank/DDBJ databases">
        <title>High-quality genome sequences of two octocoral-associated bacteria, Endozoicomonas euniceicola EF212 and Endozoicomonas gorgoniicola PS125.</title>
        <authorList>
            <person name="Chiou Y.-J."/>
            <person name="Chen Y.-H."/>
        </authorList>
    </citation>
    <scope>NUCLEOTIDE SEQUENCE [LARGE SCALE GENOMIC DNA]</scope>
    <source>
        <strain evidence="5 6">PS125</strain>
    </source>
</reference>
<gene>
    <name evidence="5" type="ORF">NX722_17955</name>
</gene>
<dbReference type="SMART" id="SM00354">
    <property type="entry name" value="HTH_LACI"/>
    <property type="match status" value="1"/>
</dbReference>
<keyword evidence="3" id="KW-0804">Transcription</keyword>
<dbReference type="PROSITE" id="PS00356">
    <property type="entry name" value="HTH_LACI_1"/>
    <property type="match status" value="1"/>
</dbReference>
<keyword evidence="6" id="KW-1185">Reference proteome</keyword>